<comment type="caution">
    <text evidence="2">The sequence shown here is derived from an EMBL/GenBank/DDBJ whole genome shotgun (WGS) entry which is preliminary data.</text>
</comment>
<reference evidence="2" key="1">
    <citation type="submission" date="2019-08" db="EMBL/GenBank/DDBJ databases">
        <authorList>
            <person name="Kucharzyk K."/>
            <person name="Murdoch R.W."/>
            <person name="Higgins S."/>
            <person name="Loffler F."/>
        </authorList>
    </citation>
    <scope>NUCLEOTIDE SEQUENCE</scope>
</reference>
<proteinExistence type="predicted"/>
<dbReference type="Pfam" id="PF01738">
    <property type="entry name" value="DLH"/>
    <property type="match status" value="1"/>
</dbReference>
<dbReference type="PANTHER" id="PTHR46623">
    <property type="entry name" value="CARBOXYMETHYLENEBUTENOLIDASE-RELATED"/>
    <property type="match status" value="1"/>
</dbReference>
<protein>
    <recommendedName>
        <fullName evidence="1">Dienelactone hydrolase domain-containing protein</fullName>
    </recommendedName>
</protein>
<name>A0A645D149_9ZZZZ</name>
<dbReference type="PANTHER" id="PTHR46623:SF6">
    <property type="entry name" value="ALPHA_BETA-HYDROLASES SUPERFAMILY PROTEIN"/>
    <property type="match status" value="1"/>
</dbReference>
<dbReference type="SUPFAM" id="SSF53474">
    <property type="entry name" value="alpha/beta-Hydrolases"/>
    <property type="match status" value="1"/>
</dbReference>
<sequence>MKIINNSNSVIIILHEIYGINEHIQMVCEEFSNDGYDIICPNLINMSEPFSYNLEEEAYKHFMNNIGFDLAVQQVKQLIIQAKKQYKHVYLLGYSIGATIAWLCSGEEKMCNGIIGYYGSRIRDYTNITPKCPALLIFPRKENSFNVQEVVNSLEKLDIDIYMLKGKHGFSNPFSKDYCIQSSKEAERLVGEFLNHISKLNMMG</sequence>
<evidence type="ECO:0000313" key="2">
    <source>
        <dbReference type="EMBL" id="MPM82845.1"/>
    </source>
</evidence>
<dbReference type="InterPro" id="IPR029058">
    <property type="entry name" value="AB_hydrolase_fold"/>
</dbReference>
<dbReference type="AlphaFoldDB" id="A0A645D149"/>
<dbReference type="EMBL" id="VSSQ01031801">
    <property type="protein sequence ID" value="MPM82845.1"/>
    <property type="molecule type" value="Genomic_DNA"/>
</dbReference>
<gene>
    <name evidence="2" type="ORF">SDC9_129907</name>
</gene>
<feature type="domain" description="Dienelactone hydrolase" evidence="1">
    <location>
        <begin position="8"/>
        <end position="197"/>
    </location>
</feature>
<organism evidence="2">
    <name type="scientific">bioreactor metagenome</name>
    <dbReference type="NCBI Taxonomy" id="1076179"/>
    <lineage>
        <taxon>unclassified sequences</taxon>
        <taxon>metagenomes</taxon>
        <taxon>ecological metagenomes</taxon>
    </lineage>
</organism>
<accession>A0A645D149</accession>
<dbReference type="Gene3D" id="3.40.50.1820">
    <property type="entry name" value="alpha/beta hydrolase"/>
    <property type="match status" value="1"/>
</dbReference>
<dbReference type="InterPro" id="IPR002925">
    <property type="entry name" value="Dienelactn_hydro"/>
</dbReference>
<dbReference type="InterPro" id="IPR051049">
    <property type="entry name" value="Dienelactone_hydrolase-like"/>
</dbReference>
<evidence type="ECO:0000259" key="1">
    <source>
        <dbReference type="Pfam" id="PF01738"/>
    </source>
</evidence>
<dbReference type="GO" id="GO:0016787">
    <property type="term" value="F:hydrolase activity"/>
    <property type="evidence" value="ECO:0007669"/>
    <property type="project" value="InterPro"/>
</dbReference>